<accession>A0A0E9VZ90</accession>
<name>A0A0E9VZ90_ANGAN</name>
<dbReference type="EMBL" id="GBXM01025175">
    <property type="protein sequence ID" value="JAH83402.1"/>
    <property type="molecule type" value="Transcribed_RNA"/>
</dbReference>
<organism evidence="1">
    <name type="scientific">Anguilla anguilla</name>
    <name type="common">European freshwater eel</name>
    <name type="synonym">Muraena anguilla</name>
    <dbReference type="NCBI Taxonomy" id="7936"/>
    <lineage>
        <taxon>Eukaryota</taxon>
        <taxon>Metazoa</taxon>
        <taxon>Chordata</taxon>
        <taxon>Craniata</taxon>
        <taxon>Vertebrata</taxon>
        <taxon>Euteleostomi</taxon>
        <taxon>Actinopterygii</taxon>
        <taxon>Neopterygii</taxon>
        <taxon>Teleostei</taxon>
        <taxon>Anguilliformes</taxon>
        <taxon>Anguillidae</taxon>
        <taxon>Anguilla</taxon>
    </lineage>
</organism>
<reference evidence="1" key="1">
    <citation type="submission" date="2014-11" db="EMBL/GenBank/DDBJ databases">
        <authorList>
            <person name="Amaro Gonzalez C."/>
        </authorList>
    </citation>
    <scope>NUCLEOTIDE SEQUENCE</scope>
</reference>
<proteinExistence type="predicted"/>
<evidence type="ECO:0000313" key="1">
    <source>
        <dbReference type="EMBL" id="JAH83402.1"/>
    </source>
</evidence>
<sequence>MFLTITLHLFSRRFYAKHRTKCANHALLLENSMEGILHTLPIAH</sequence>
<protein>
    <submittedName>
        <fullName evidence="1">Uncharacterized protein</fullName>
    </submittedName>
</protein>
<dbReference type="AlphaFoldDB" id="A0A0E9VZ90"/>
<reference evidence="1" key="2">
    <citation type="journal article" date="2015" name="Fish Shellfish Immunol.">
        <title>Early steps in the European eel (Anguilla anguilla)-Vibrio vulnificus interaction in the gills: Role of the RtxA13 toxin.</title>
        <authorList>
            <person name="Callol A."/>
            <person name="Pajuelo D."/>
            <person name="Ebbesson L."/>
            <person name="Teles M."/>
            <person name="MacKenzie S."/>
            <person name="Amaro C."/>
        </authorList>
    </citation>
    <scope>NUCLEOTIDE SEQUENCE</scope>
</reference>